<sequence length="96" mass="10397">MIGVTAQDDGLFLVWEVESGSDGKSGVTKDEVVAEKDMLSALATFRHGRGRVRYARLAPAARGTIYDHRYGSTLVTAHRTDGVTISVVGDAWEDTQ</sequence>
<protein>
    <submittedName>
        <fullName evidence="1">Uncharacterized protein</fullName>
    </submittedName>
</protein>
<organism evidence="1 2">
    <name type="scientific">Spongiactinospora rosea</name>
    <dbReference type="NCBI Taxonomy" id="2248750"/>
    <lineage>
        <taxon>Bacteria</taxon>
        <taxon>Bacillati</taxon>
        <taxon>Actinomycetota</taxon>
        <taxon>Actinomycetes</taxon>
        <taxon>Streptosporangiales</taxon>
        <taxon>Streptosporangiaceae</taxon>
        <taxon>Spongiactinospora</taxon>
    </lineage>
</organism>
<dbReference type="Proteomes" id="UP000253303">
    <property type="component" value="Unassembled WGS sequence"/>
</dbReference>
<evidence type="ECO:0000313" key="2">
    <source>
        <dbReference type="Proteomes" id="UP000253303"/>
    </source>
</evidence>
<dbReference type="AlphaFoldDB" id="A0A366LMZ6"/>
<comment type="caution">
    <text evidence="1">The sequence shown here is derived from an EMBL/GenBank/DDBJ whole genome shotgun (WGS) entry which is preliminary data.</text>
</comment>
<evidence type="ECO:0000313" key="1">
    <source>
        <dbReference type="EMBL" id="RBQ15020.1"/>
    </source>
</evidence>
<dbReference type="EMBL" id="QMEY01000027">
    <property type="protein sequence ID" value="RBQ15020.1"/>
    <property type="molecule type" value="Genomic_DNA"/>
</dbReference>
<name>A0A366LMZ6_9ACTN</name>
<dbReference type="RefSeq" id="WP_113985715.1">
    <property type="nucleotide sequence ID" value="NZ_QMEY01000027.1"/>
</dbReference>
<accession>A0A366LMZ6</accession>
<proteinExistence type="predicted"/>
<reference evidence="1 2" key="1">
    <citation type="submission" date="2018-06" db="EMBL/GenBank/DDBJ databases">
        <title>Sphaerisporangium craniellae sp. nov., isolated from a marine sponge in the South China Sea.</title>
        <authorList>
            <person name="Li L."/>
        </authorList>
    </citation>
    <scope>NUCLEOTIDE SEQUENCE [LARGE SCALE GENOMIC DNA]</scope>
    <source>
        <strain evidence="1 2">LHW63015</strain>
    </source>
</reference>
<keyword evidence="2" id="KW-1185">Reference proteome</keyword>
<gene>
    <name evidence="1" type="ORF">DP939_38215</name>
</gene>